<dbReference type="InterPro" id="IPR015421">
    <property type="entry name" value="PyrdxlP-dep_Trfase_major"/>
</dbReference>
<dbReference type="AlphaFoldDB" id="A0A8H5CIR8"/>
<evidence type="ECO:0000313" key="5">
    <source>
        <dbReference type="EMBL" id="KAF5342514.1"/>
    </source>
</evidence>
<gene>
    <name evidence="5" type="ORF">D9611_001201</name>
</gene>
<comment type="caution">
    <text evidence="5">The sequence shown here is derived from an EMBL/GenBank/DDBJ whole genome shotgun (WGS) entry which is preliminary data.</text>
</comment>
<evidence type="ECO:0000313" key="6">
    <source>
        <dbReference type="Proteomes" id="UP000541558"/>
    </source>
</evidence>
<dbReference type="InterPro" id="IPR049704">
    <property type="entry name" value="Aminotrans_3_PPA_site"/>
</dbReference>
<dbReference type="InterPro" id="IPR005814">
    <property type="entry name" value="Aminotrans_3"/>
</dbReference>
<dbReference type="Proteomes" id="UP000541558">
    <property type="component" value="Unassembled WGS sequence"/>
</dbReference>
<dbReference type="PANTHER" id="PTHR11986">
    <property type="entry name" value="AMINOTRANSFERASE CLASS III"/>
    <property type="match status" value="1"/>
</dbReference>
<sequence>MFSISFPYWHQLGVPCETPVEDLTSACLTQLLKQQTAPSDTAALIIEAVLGEGEYVPAPAAFLHGLREVCTKHNILLIIDEVQSGMGRTGDYWAIKESGVKPDILLTAKCPGNGFPISGVIYPG</sequence>
<dbReference type="InterPro" id="IPR050103">
    <property type="entry name" value="Class-III_PLP-dep_AT"/>
</dbReference>
<evidence type="ECO:0000256" key="2">
    <source>
        <dbReference type="ARBA" id="ARBA00008954"/>
    </source>
</evidence>
<dbReference type="SUPFAM" id="SSF53383">
    <property type="entry name" value="PLP-dependent transferases"/>
    <property type="match status" value="1"/>
</dbReference>
<comment type="cofactor">
    <cofactor evidence="1">
        <name>pyridoxal 5'-phosphate</name>
        <dbReference type="ChEBI" id="CHEBI:597326"/>
    </cofactor>
</comment>
<dbReference type="EMBL" id="JAACJK010000001">
    <property type="protein sequence ID" value="KAF5342514.1"/>
    <property type="molecule type" value="Genomic_DNA"/>
</dbReference>
<name>A0A8H5CIR8_9AGAR</name>
<organism evidence="5 6">
    <name type="scientific">Ephemerocybe angulata</name>
    <dbReference type="NCBI Taxonomy" id="980116"/>
    <lineage>
        <taxon>Eukaryota</taxon>
        <taxon>Fungi</taxon>
        <taxon>Dikarya</taxon>
        <taxon>Basidiomycota</taxon>
        <taxon>Agaricomycotina</taxon>
        <taxon>Agaricomycetes</taxon>
        <taxon>Agaricomycetidae</taxon>
        <taxon>Agaricales</taxon>
        <taxon>Agaricineae</taxon>
        <taxon>Psathyrellaceae</taxon>
        <taxon>Ephemerocybe</taxon>
    </lineage>
</organism>
<keyword evidence="6" id="KW-1185">Reference proteome</keyword>
<reference evidence="5 6" key="1">
    <citation type="journal article" date="2020" name="ISME J.">
        <title>Uncovering the hidden diversity of litter-decomposition mechanisms in mushroom-forming fungi.</title>
        <authorList>
            <person name="Floudas D."/>
            <person name="Bentzer J."/>
            <person name="Ahren D."/>
            <person name="Johansson T."/>
            <person name="Persson P."/>
            <person name="Tunlid A."/>
        </authorList>
    </citation>
    <scope>NUCLEOTIDE SEQUENCE [LARGE SCALE GENOMIC DNA]</scope>
    <source>
        <strain evidence="5 6">CBS 175.51</strain>
    </source>
</reference>
<dbReference type="Gene3D" id="3.40.640.10">
    <property type="entry name" value="Type I PLP-dependent aspartate aminotransferase-like (Major domain)"/>
    <property type="match status" value="1"/>
</dbReference>
<proteinExistence type="inferred from homology"/>
<dbReference type="GO" id="GO:0008483">
    <property type="term" value="F:transaminase activity"/>
    <property type="evidence" value="ECO:0007669"/>
    <property type="project" value="UniProtKB-KW"/>
</dbReference>
<evidence type="ECO:0008006" key="7">
    <source>
        <dbReference type="Google" id="ProtNLM"/>
    </source>
</evidence>
<keyword evidence="4" id="KW-0808">Transferase</keyword>
<dbReference type="GO" id="GO:0030170">
    <property type="term" value="F:pyridoxal phosphate binding"/>
    <property type="evidence" value="ECO:0007669"/>
    <property type="project" value="InterPro"/>
</dbReference>
<dbReference type="Pfam" id="PF00202">
    <property type="entry name" value="Aminotran_3"/>
    <property type="match status" value="1"/>
</dbReference>
<dbReference type="OrthoDB" id="10260828at2759"/>
<evidence type="ECO:0000256" key="1">
    <source>
        <dbReference type="ARBA" id="ARBA00001933"/>
    </source>
</evidence>
<evidence type="ECO:0000256" key="4">
    <source>
        <dbReference type="ARBA" id="ARBA00022679"/>
    </source>
</evidence>
<dbReference type="GO" id="GO:0042802">
    <property type="term" value="F:identical protein binding"/>
    <property type="evidence" value="ECO:0007669"/>
    <property type="project" value="TreeGrafter"/>
</dbReference>
<keyword evidence="3" id="KW-0032">Aminotransferase</keyword>
<accession>A0A8H5CIR8</accession>
<evidence type="ECO:0000256" key="3">
    <source>
        <dbReference type="ARBA" id="ARBA00022576"/>
    </source>
</evidence>
<protein>
    <recommendedName>
        <fullName evidence="7">Ornithine aminotransferase</fullName>
    </recommendedName>
</protein>
<dbReference type="PANTHER" id="PTHR11986:SF79">
    <property type="entry name" value="ACETYLORNITHINE AMINOTRANSFERASE, MITOCHONDRIAL"/>
    <property type="match status" value="1"/>
</dbReference>
<dbReference type="InterPro" id="IPR015424">
    <property type="entry name" value="PyrdxlP-dep_Trfase"/>
</dbReference>
<comment type="similarity">
    <text evidence="2">Belongs to the class-III pyridoxal-phosphate-dependent aminotransferase family.</text>
</comment>
<dbReference type="PROSITE" id="PS00600">
    <property type="entry name" value="AA_TRANSFER_CLASS_3"/>
    <property type="match status" value="1"/>
</dbReference>